<dbReference type="EMBL" id="PQXH01000039">
    <property type="protein sequence ID" value="TGO15489.1"/>
    <property type="molecule type" value="Genomic_DNA"/>
</dbReference>
<keyword evidence="7" id="KW-1185">Reference proteome</keyword>
<comment type="similarity">
    <text evidence="2">Belongs to the serine/threonine dehydratase family.</text>
</comment>
<keyword evidence="3" id="KW-0663">Pyridoxal phosphate</keyword>
<evidence type="ECO:0000256" key="1">
    <source>
        <dbReference type="ARBA" id="ARBA00001933"/>
    </source>
</evidence>
<dbReference type="InterPro" id="IPR001926">
    <property type="entry name" value="TrpB-like_PALP"/>
</dbReference>
<dbReference type="GO" id="GO:0003941">
    <property type="term" value="F:L-serine ammonia-lyase activity"/>
    <property type="evidence" value="ECO:0007669"/>
    <property type="project" value="TreeGrafter"/>
</dbReference>
<dbReference type="GO" id="GO:0030378">
    <property type="term" value="F:serine racemase activity"/>
    <property type="evidence" value="ECO:0007669"/>
    <property type="project" value="TreeGrafter"/>
</dbReference>
<dbReference type="InterPro" id="IPR036052">
    <property type="entry name" value="TrpB-like_PALP_sf"/>
</dbReference>
<dbReference type="FunFam" id="3.40.50.1100:FF:000005">
    <property type="entry name" value="Threonine dehydratase catabolic"/>
    <property type="match status" value="1"/>
</dbReference>
<dbReference type="GO" id="GO:0030170">
    <property type="term" value="F:pyridoxal phosphate binding"/>
    <property type="evidence" value="ECO:0007669"/>
    <property type="project" value="TreeGrafter"/>
</dbReference>
<dbReference type="Gene3D" id="3.40.50.1100">
    <property type="match status" value="2"/>
</dbReference>
<accession>A0A4Z1EVN5</accession>
<proteinExistence type="inferred from homology"/>
<dbReference type="PANTHER" id="PTHR43050:SF1">
    <property type="entry name" value="SERINE RACEMASE"/>
    <property type="match status" value="1"/>
</dbReference>
<dbReference type="SUPFAM" id="SSF53686">
    <property type="entry name" value="Tryptophan synthase beta subunit-like PLP-dependent enzymes"/>
    <property type="match status" value="1"/>
</dbReference>
<dbReference type="GO" id="GO:0018114">
    <property type="term" value="F:threonine racemase activity"/>
    <property type="evidence" value="ECO:0007669"/>
    <property type="project" value="TreeGrafter"/>
</dbReference>
<dbReference type="GO" id="GO:0005524">
    <property type="term" value="F:ATP binding"/>
    <property type="evidence" value="ECO:0007669"/>
    <property type="project" value="TreeGrafter"/>
</dbReference>
<dbReference type="GO" id="GO:0008721">
    <property type="term" value="F:D-serine ammonia-lyase activity"/>
    <property type="evidence" value="ECO:0007669"/>
    <property type="project" value="TreeGrafter"/>
</dbReference>
<name>A0A4Z1EVN5_9HELO</name>
<comment type="cofactor">
    <cofactor evidence="1">
        <name>pyridoxal 5'-phosphate</name>
        <dbReference type="ChEBI" id="CHEBI:597326"/>
    </cofactor>
</comment>
<dbReference type="PANTHER" id="PTHR43050">
    <property type="entry name" value="SERINE / THREONINE RACEMASE FAMILY MEMBER"/>
    <property type="match status" value="1"/>
</dbReference>
<reference evidence="6 7" key="1">
    <citation type="submission" date="2017-12" db="EMBL/GenBank/DDBJ databases">
        <title>Comparative genomics of Botrytis spp.</title>
        <authorList>
            <person name="Valero-Jimenez C.A."/>
            <person name="Tapia P."/>
            <person name="Veloso J."/>
            <person name="Silva-Moreno E."/>
            <person name="Staats M."/>
            <person name="Valdes J.H."/>
            <person name="Van Kan J.A.L."/>
        </authorList>
    </citation>
    <scope>NUCLEOTIDE SEQUENCE [LARGE SCALE GENOMIC DNA]</scope>
    <source>
        <strain evidence="6 7">Bt9001</strain>
    </source>
</reference>
<dbReference type="Pfam" id="PF00291">
    <property type="entry name" value="PALP"/>
    <property type="match status" value="1"/>
</dbReference>
<evidence type="ECO:0000313" key="6">
    <source>
        <dbReference type="EMBL" id="TGO15489.1"/>
    </source>
</evidence>
<keyword evidence="4" id="KW-0456">Lyase</keyword>
<evidence type="ECO:0000259" key="5">
    <source>
        <dbReference type="Pfam" id="PF00291"/>
    </source>
</evidence>
<evidence type="ECO:0000313" key="7">
    <source>
        <dbReference type="Proteomes" id="UP000297777"/>
    </source>
</evidence>
<gene>
    <name evidence="6" type="ORF">BTUL_0039g00050</name>
</gene>
<dbReference type="OrthoDB" id="271064at2759"/>
<organism evidence="6 7">
    <name type="scientific">Botrytis tulipae</name>
    <dbReference type="NCBI Taxonomy" id="87230"/>
    <lineage>
        <taxon>Eukaryota</taxon>
        <taxon>Fungi</taxon>
        <taxon>Dikarya</taxon>
        <taxon>Ascomycota</taxon>
        <taxon>Pezizomycotina</taxon>
        <taxon>Leotiomycetes</taxon>
        <taxon>Helotiales</taxon>
        <taxon>Sclerotiniaceae</taxon>
        <taxon>Botrytis</taxon>
    </lineage>
</organism>
<dbReference type="GO" id="GO:0000287">
    <property type="term" value="F:magnesium ion binding"/>
    <property type="evidence" value="ECO:0007669"/>
    <property type="project" value="TreeGrafter"/>
</dbReference>
<sequence>MADPNTRLPLNRQSVLDAHELIKSHIHYTPVLTNRTIDEIASSPQTAEALKGTEWEGKEPARPKIRIWFKCENLQRVGAFKVRGAFHALKRLEEAEGGIEAGHGEGGWRQRGVVTHSSGNHAQALALAARELGIPAHIVMPTISTPSKIAATKGYGANVRFSGSTSVEREAMVEEVMKETGAKLVPPYDHPDIIAGQGTMGLEMAEQVRQLQSERGIANQDGQEAKGLDAIITPCGGGGMLSGVALSCEGRGIRVFGAEPEFQGADDGRRGFEQGKRIESVKSLTIADGLRTPVGKIPWSVIFERRLVENMFSVTEEQIKKAMRLVLERMKVVVEPSACVGLATVLFHEGFRGLVEREAGERGWDVGVVFSGGNVGIEALGGLFGEGGIGKEGERAEGKVGMDGVRVAENVAG</sequence>
<dbReference type="AlphaFoldDB" id="A0A4Z1EVN5"/>
<evidence type="ECO:0000256" key="2">
    <source>
        <dbReference type="ARBA" id="ARBA00010869"/>
    </source>
</evidence>
<evidence type="ECO:0000256" key="3">
    <source>
        <dbReference type="ARBA" id="ARBA00022898"/>
    </source>
</evidence>
<dbReference type="Proteomes" id="UP000297777">
    <property type="component" value="Unassembled WGS sequence"/>
</dbReference>
<dbReference type="CDD" id="cd01562">
    <property type="entry name" value="Thr-dehyd"/>
    <property type="match status" value="1"/>
</dbReference>
<evidence type="ECO:0000256" key="4">
    <source>
        <dbReference type="ARBA" id="ARBA00023239"/>
    </source>
</evidence>
<feature type="domain" description="Tryptophan synthase beta chain-like PALP" evidence="5">
    <location>
        <begin position="63"/>
        <end position="346"/>
    </location>
</feature>
<protein>
    <recommendedName>
        <fullName evidence="5">Tryptophan synthase beta chain-like PALP domain-containing protein</fullName>
    </recommendedName>
</protein>
<comment type="caution">
    <text evidence="6">The sequence shown here is derived from an EMBL/GenBank/DDBJ whole genome shotgun (WGS) entry which is preliminary data.</text>
</comment>